<geneLocation type="plasmid" evidence="2 3">
    <name>pRHL1</name>
</geneLocation>
<dbReference type="Proteomes" id="UP000008710">
    <property type="component" value="Plasmid pRHL1"/>
</dbReference>
<proteinExistence type="predicted"/>
<feature type="region of interest" description="Disordered" evidence="1">
    <location>
        <begin position="45"/>
        <end position="151"/>
    </location>
</feature>
<evidence type="ECO:0000313" key="2">
    <source>
        <dbReference type="EMBL" id="ABG99758.1"/>
    </source>
</evidence>
<dbReference type="KEGG" id="rha:RHA1_ro08714"/>
<accession>Q0RY78</accession>
<feature type="compositionally biased region" description="Basic and acidic residues" evidence="1">
    <location>
        <begin position="127"/>
        <end position="139"/>
    </location>
</feature>
<gene>
    <name evidence="2" type="ordered locus">RHA1_ro08714</name>
</gene>
<keyword evidence="2" id="KW-0614">Plasmid</keyword>
<reference evidence="3" key="1">
    <citation type="journal article" date="2006" name="Proc. Natl. Acad. Sci. U.S.A.">
        <title>The complete genome of Rhodococcus sp. RHA1 provides insights into a catabolic powerhouse.</title>
        <authorList>
            <person name="McLeod M.P."/>
            <person name="Warren R.L."/>
            <person name="Hsiao W.W.L."/>
            <person name="Araki N."/>
            <person name="Myhre M."/>
            <person name="Fernandes C."/>
            <person name="Miyazawa D."/>
            <person name="Wong W."/>
            <person name="Lillquist A.L."/>
            <person name="Wang D."/>
            <person name="Dosanjh M."/>
            <person name="Hara H."/>
            <person name="Petrescu A."/>
            <person name="Morin R.D."/>
            <person name="Yang G."/>
            <person name="Stott J.M."/>
            <person name="Schein J.E."/>
            <person name="Shin H."/>
            <person name="Smailus D."/>
            <person name="Siddiqui A.S."/>
            <person name="Marra M.A."/>
            <person name="Jones S.J.M."/>
            <person name="Holt R."/>
            <person name="Brinkman F.S.L."/>
            <person name="Miyauchi K."/>
            <person name="Fukuda M."/>
            <person name="Davies J.E."/>
            <person name="Mohn W.W."/>
            <person name="Eltis L.D."/>
        </authorList>
    </citation>
    <scope>NUCLEOTIDE SEQUENCE [LARGE SCALE GENOMIC DNA]</scope>
    <source>
        <strain evidence="3">RHA1</strain>
    </source>
</reference>
<evidence type="ECO:0000256" key="1">
    <source>
        <dbReference type="SAM" id="MobiDB-lite"/>
    </source>
</evidence>
<dbReference type="AlphaFoldDB" id="Q0RY78"/>
<protein>
    <submittedName>
        <fullName evidence="2">Uncharacterized protein</fullName>
    </submittedName>
</protein>
<feature type="compositionally biased region" description="Basic and acidic residues" evidence="1">
    <location>
        <begin position="108"/>
        <end position="117"/>
    </location>
</feature>
<evidence type="ECO:0000313" key="3">
    <source>
        <dbReference type="Proteomes" id="UP000008710"/>
    </source>
</evidence>
<organism evidence="2 3">
    <name type="scientific">Rhodococcus jostii (strain RHA1)</name>
    <dbReference type="NCBI Taxonomy" id="101510"/>
    <lineage>
        <taxon>Bacteria</taxon>
        <taxon>Bacillati</taxon>
        <taxon>Actinomycetota</taxon>
        <taxon>Actinomycetes</taxon>
        <taxon>Mycobacteriales</taxon>
        <taxon>Nocardiaceae</taxon>
        <taxon>Rhodococcus</taxon>
    </lineage>
</organism>
<dbReference type="EMBL" id="CP000432">
    <property type="protein sequence ID" value="ABG99758.1"/>
    <property type="molecule type" value="Genomic_DNA"/>
</dbReference>
<sequence>MAELARRDDFFTADCRGPEVAGLCLPVAGGVRLAFREGRQGTGMVRKNGAVGDSTHGSVVGLAMTRPAPTADPTRPESSGHSGRGSCPGHPARGSRRPRRMPDGPIVVRDDRARDGGDVGARPTGRQLDDRPRHDRVVPDEGILPGSVLRHDEHMGASAAGMVWH</sequence>
<name>Q0RY78_RHOJR</name>
<dbReference type="HOGENOM" id="CLU_1609506_0_0_11"/>